<dbReference type="Gene3D" id="1.10.10.10">
    <property type="entry name" value="Winged helix-like DNA-binding domain superfamily/Winged helix DNA-binding domain"/>
    <property type="match status" value="1"/>
</dbReference>
<dbReference type="EMBL" id="BAAARV010000005">
    <property type="protein sequence ID" value="GAA2328931.1"/>
    <property type="molecule type" value="Genomic_DNA"/>
</dbReference>
<evidence type="ECO:0000256" key="5">
    <source>
        <dbReference type="ARBA" id="ARBA00023163"/>
    </source>
</evidence>
<accession>A0ABP5SC63</accession>
<dbReference type="SUPFAM" id="SSF88946">
    <property type="entry name" value="Sigma2 domain of RNA polymerase sigma factors"/>
    <property type="match status" value="1"/>
</dbReference>
<keyword evidence="2" id="KW-0805">Transcription regulation</keyword>
<evidence type="ECO:0000259" key="7">
    <source>
        <dbReference type="Pfam" id="PF08281"/>
    </source>
</evidence>
<organism evidence="8 9">
    <name type="scientific">Dactylosporangium salmoneum</name>
    <dbReference type="NCBI Taxonomy" id="53361"/>
    <lineage>
        <taxon>Bacteria</taxon>
        <taxon>Bacillati</taxon>
        <taxon>Actinomycetota</taxon>
        <taxon>Actinomycetes</taxon>
        <taxon>Micromonosporales</taxon>
        <taxon>Micromonosporaceae</taxon>
        <taxon>Dactylosporangium</taxon>
    </lineage>
</organism>
<dbReference type="PANTHER" id="PTHR43133">
    <property type="entry name" value="RNA POLYMERASE ECF-TYPE SIGMA FACTO"/>
    <property type="match status" value="1"/>
</dbReference>
<dbReference type="NCBIfam" id="TIGR02937">
    <property type="entry name" value="sigma70-ECF"/>
    <property type="match status" value="1"/>
</dbReference>
<keyword evidence="5" id="KW-0804">Transcription</keyword>
<dbReference type="CDD" id="cd06171">
    <property type="entry name" value="Sigma70_r4"/>
    <property type="match status" value="1"/>
</dbReference>
<dbReference type="InterPro" id="IPR013324">
    <property type="entry name" value="RNA_pol_sigma_r3/r4-like"/>
</dbReference>
<dbReference type="InterPro" id="IPR036388">
    <property type="entry name" value="WH-like_DNA-bd_sf"/>
</dbReference>
<evidence type="ECO:0000256" key="3">
    <source>
        <dbReference type="ARBA" id="ARBA00023082"/>
    </source>
</evidence>
<protein>
    <submittedName>
        <fullName evidence="8">SigE family RNA polymerase sigma factor</fullName>
    </submittedName>
</protein>
<evidence type="ECO:0000256" key="2">
    <source>
        <dbReference type="ARBA" id="ARBA00023015"/>
    </source>
</evidence>
<dbReference type="InterPro" id="IPR013325">
    <property type="entry name" value="RNA_pol_sigma_r2"/>
</dbReference>
<evidence type="ECO:0000313" key="8">
    <source>
        <dbReference type="EMBL" id="GAA2328931.1"/>
    </source>
</evidence>
<dbReference type="Pfam" id="PF08281">
    <property type="entry name" value="Sigma70_r4_2"/>
    <property type="match status" value="1"/>
</dbReference>
<keyword evidence="3" id="KW-0731">Sigma factor</keyword>
<reference evidence="9" key="1">
    <citation type="journal article" date="2019" name="Int. J. Syst. Evol. Microbiol.">
        <title>The Global Catalogue of Microorganisms (GCM) 10K type strain sequencing project: providing services to taxonomists for standard genome sequencing and annotation.</title>
        <authorList>
            <consortium name="The Broad Institute Genomics Platform"/>
            <consortium name="The Broad Institute Genome Sequencing Center for Infectious Disease"/>
            <person name="Wu L."/>
            <person name="Ma J."/>
        </authorList>
    </citation>
    <scope>NUCLEOTIDE SEQUENCE [LARGE SCALE GENOMIC DNA]</scope>
    <source>
        <strain evidence="9">JCM 3272</strain>
    </source>
</reference>
<dbReference type="InterPro" id="IPR014325">
    <property type="entry name" value="RNA_pol_sigma-E_actinobac"/>
</dbReference>
<dbReference type="InterPro" id="IPR014284">
    <property type="entry name" value="RNA_pol_sigma-70_dom"/>
</dbReference>
<dbReference type="Gene3D" id="1.10.1740.10">
    <property type="match status" value="1"/>
</dbReference>
<feature type="domain" description="RNA polymerase sigma factor 70 region 4 type 2" evidence="7">
    <location>
        <begin position="102"/>
        <end position="154"/>
    </location>
</feature>
<feature type="domain" description="RNA polymerase sigma-70 region 2" evidence="6">
    <location>
        <begin position="17"/>
        <end position="77"/>
    </location>
</feature>
<keyword evidence="4" id="KW-0238">DNA-binding</keyword>
<evidence type="ECO:0000313" key="9">
    <source>
        <dbReference type="Proteomes" id="UP001501444"/>
    </source>
</evidence>
<sequence length="173" mass="19515">MDEDRYPGFRDFVSGRGPALSRAAYLLTGDHHAAEDLVQTALSRVLRHWGRARDGDPEAYVRRTMYHLQMSWWRRRRVPEQLAAAPPERAGLDPYVGTVLRMTLDRALAVLTPRQRAVLVLRFYEDLTEVQAAQVLGCSVGSVKRYAHDGLARLRAAAPHLVDDAERVGGGWR</sequence>
<dbReference type="InterPro" id="IPR007627">
    <property type="entry name" value="RNA_pol_sigma70_r2"/>
</dbReference>
<name>A0ABP5SC63_9ACTN</name>
<keyword evidence="9" id="KW-1185">Reference proteome</keyword>
<gene>
    <name evidence="8" type="ORF">GCM10010170_006020</name>
</gene>
<dbReference type="NCBIfam" id="TIGR02983">
    <property type="entry name" value="SigE-fam_strep"/>
    <property type="match status" value="1"/>
</dbReference>
<dbReference type="SUPFAM" id="SSF88659">
    <property type="entry name" value="Sigma3 and sigma4 domains of RNA polymerase sigma factors"/>
    <property type="match status" value="1"/>
</dbReference>
<comment type="caution">
    <text evidence="8">The sequence shown here is derived from an EMBL/GenBank/DDBJ whole genome shotgun (WGS) entry which is preliminary data.</text>
</comment>
<dbReference type="RefSeq" id="WP_344610637.1">
    <property type="nucleotide sequence ID" value="NZ_BAAARV010000005.1"/>
</dbReference>
<dbReference type="InterPro" id="IPR013249">
    <property type="entry name" value="RNA_pol_sigma70_r4_t2"/>
</dbReference>
<dbReference type="Proteomes" id="UP001501444">
    <property type="component" value="Unassembled WGS sequence"/>
</dbReference>
<dbReference type="Pfam" id="PF04542">
    <property type="entry name" value="Sigma70_r2"/>
    <property type="match status" value="1"/>
</dbReference>
<dbReference type="InterPro" id="IPR039425">
    <property type="entry name" value="RNA_pol_sigma-70-like"/>
</dbReference>
<evidence type="ECO:0000256" key="4">
    <source>
        <dbReference type="ARBA" id="ARBA00023125"/>
    </source>
</evidence>
<dbReference type="PANTHER" id="PTHR43133:SF50">
    <property type="entry name" value="ECF RNA POLYMERASE SIGMA FACTOR SIGM"/>
    <property type="match status" value="1"/>
</dbReference>
<evidence type="ECO:0000259" key="6">
    <source>
        <dbReference type="Pfam" id="PF04542"/>
    </source>
</evidence>
<comment type="similarity">
    <text evidence="1">Belongs to the sigma-70 factor family. ECF subfamily.</text>
</comment>
<evidence type="ECO:0000256" key="1">
    <source>
        <dbReference type="ARBA" id="ARBA00010641"/>
    </source>
</evidence>
<proteinExistence type="inferred from homology"/>